<dbReference type="RefSeq" id="WP_254575458.1">
    <property type="nucleotide sequence ID" value="NZ_CP100595.1"/>
</dbReference>
<evidence type="ECO:0000313" key="3">
    <source>
        <dbReference type="Proteomes" id="UP001060012"/>
    </source>
</evidence>
<dbReference type="EMBL" id="CP100595">
    <property type="protein sequence ID" value="UTJ05277.1"/>
    <property type="molecule type" value="Genomic_DNA"/>
</dbReference>
<gene>
    <name evidence="2" type="ORF">NJU99_08340</name>
</gene>
<organism evidence="2 3">
    <name type="scientific">Arcobacter roscoffensis</name>
    <dbReference type="NCBI Taxonomy" id="2961520"/>
    <lineage>
        <taxon>Bacteria</taxon>
        <taxon>Pseudomonadati</taxon>
        <taxon>Campylobacterota</taxon>
        <taxon>Epsilonproteobacteria</taxon>
        <taxon>Campylobacterales</taxon>
        <taxon>Arcobacteraceae</taxon>
        <taxon>Arcobacter</taxon>
    </lineage>
</organism>
<keyword evidence="3" id="KW-1185">Reference proteome</keyword>
<dbReference type="InterPro" id="IPR019629">
    <property type="entry name" value="Uncharacterised_HI1736/YgjV"/>
</dbReference>
<feature type="transmembrane region" description="Helical" evidence="1">
    <location>
        <begin position="142"/>
        <end position="158"/>
    </location>
</feature>
<proteinExistence type="predicted"/>
<feature type="transmembrane region" description="Helical" evidence="1">
    <location>
        <begin position="48"/>
        <end position="68"/>
    </location>
</feature>
<accession>A0ABY5E1E2</accession>
<reference evidence="2" key="1">
    <citation type="submission" date="2022-07" db="EMBL/GenBank/DDBJ databases">
        <title>Arcobacter roscoffensis sp. nov., a marine bacterium isolated from coastal seawater collected from Roscoff, France.</title>
        <authorList>
            <person name="Pascual J."/>
            <person name="Lepeaux C."/>
            <person name="Methner A."/>
            <person name="Overmann J."/>
        </authorList>
    </citation>
    <scope>NUCLEOTIDE SEQUENCE</scope>
    <source>
        <strain evidence="2">ARW1-2F2</strain>
    </source>
</reference>
<evidence type="ECO:0000313" key="2">
    <source>
        <dbReference type="EMBL" id="UTJ05277.1"/>
    </source>
</evidence>
<dbReference type="Proteomes" id="UP001060012">
    <property type="component" value="Chromosome"/>
</dbReference>
<evidence type="ECO:0000256" key="1">
    <source>
        <dbReference type="SAM" id="Phobius"/>
    </source>
</evidence>
<sequence length="166" mass="18453">MSPLALYIIGTLSVLLHGIGTAQTSPVLSKLFIGSAVVLIIPDLYYSGGFHGALQSIIIAILFFLGALQLEKIEKLVKLFLPFFTIFLLYKLQEPLGLLLVFAGITTTLATIAKDNINVKRFLFVSLFCWGTYAFFNQAWFTLAFDILGIIGIFYSLHKEKKKVVN</sequence>
<keyword evidence="1" id="KW-0812">Transmembrane</keyword>
<dbReference type="Pfam" id="PF10688">
    <property type="entry name" value="Imp-YgjV"/>
    <property type="match status" value="1"/>
</dbReference>
<feature type="transmembrane region" description="Helical" evidence="1">
    <location>
        <begin position="119"/>
        <end position="136"/>
    </location>
</feature>
<protein>
    <submittedName>
        <fullName evidence="2">YgjV family protein</fullName>
    </submittedName>
</protein>
<keyword evidence="1" id="KW-0472">Membrane</keyword>
<name>A0ABY5E1E2_9BACT</name>
<keyword evidence="1" id="KW-1133">Transmembrane helix</keyword>